<dbReference type="SMART" id="SM00382">
    <property type="entry name" value="AAA"/>
    <property type="match status" value="2"/>
</dbReference>
<keyword evidence="7" id="KW-1278">Translocase</keyword>
<evidence type="ECO:0000256" key="4">
    <source>
        <dbReference type="ARBA" id="ARBA00022737"/>
    </source>
</evidence>
<evidence type="ECO:0000256" key="6">
    <source>
        <dbReference type="ARBA" id="ARBA00022840"/>
    </source>
</evidence>
<dbReference type="Gene3D" id="3.40.50.300">
    <property type="entry name" value="P-loop containing nucleotide triphosphate hydrolases"/>
    <property type="match status" value="2"/>
</dbReference>
<evidence type="ECO:0000256" key="5">
    <source>
        <dbReference type="ARBA" id="ARBA00022741"/>
    </source>
</evidence>
<dbReference type="PANTHER" id="PTHR43790:SF3">
    <property type="entry name" value="D-ALLOSE IMPORT ATP-BINDING PROTEIN ALSA-RELATED"/>
    <property type="match status" value="1"/>
</dbReference>
<comment type="caution">
    <text evidence="10">The sequence shown here is derived from an EMBL/GenBank/DDBJ whole genome shotgun (WGS) entry which is preliminary data.</text>
</comment>
<keyword evidence="6 10" id="KW-0067">ATP-binding</keyword>
<sequence>MELDAITKQYPGVKALDRVSLQVRKGEVHAIVGENGAGKSTLIKVLAGVIQPDHGKIRIEGKEIAIQSPTQARKLGITVIYQDLSLFPNLTVAENIALGESDDGSTSIISWKKMHATAQTALDRLGIKLDLNAKLSELSVGKQQLIAIARALVSDCKLLIMDEPTSSLSRMEVGYLFQAAMELKRDGIAILFIGHKFDEIYRLCDTATVLRDGQYITSGSLSEFTQEALVEFMVGRKLTNLYAKMPVHIGEDLLHVNHLSKAGQFENISFTVKAGEVVGITGLVGAGRSELAESIFGLNPPDQGTVSMKGTRIDLKSVSACIQSGLALVPESRQIQGLAMKLSMAHNTTLSIMRRIARFRWLLQPKEERSITENYIQKLSIRPPFPHIQVAKLSGGNQQKVVLAKWIATNPSVLILDEPTNGVDIGAKAEIYKAVNEMVQNGMGVILISSELPEILSMSDRILVMCEGRLAGELDANQATQAAVMKLAVPGISRGEQGAKDEVTAG</sequence>
<dbReference type="PROSITE" id="PS00211">
    <property type="entry name" value="ABC_TRANSPORTER_1"/>
    <property type="match status" value="1"/>
</dbReference>
<dbReference type="Proteomes" id="UP000618579">
    <property type="component" value="Unassembled WGS sequence"/>
</dbReference>
<dbReference type="CDD" id="cd03215">
    <property type="entry name" value="ABC_Carb_Monos_II"/>
    <property type="match status" value="1"/>
</dbReference>
<evidence type="ECO:0000256" key="7">
    <source>
        <dbReference type="ARBA" id="ARBA00022967"/>
    </source>
</evidence>
<evidence type="ECO:0000256" key="8">
    <source>
        <dbReference type="ARBA" id="ARBA00023136"/>
    </source>
</evidence>
<keyword evidence="4" id="KW-0677">Repeat</keyword>
<dbReference type="CDD" id="cd03216">
    <property type="entry name" value="ABC_Carb_Monos_I"/>
    <property type="match status" value="1"/>
</dbReference>
<keyword evidence="11" id="KW-1185">Reference proteome</keyword>
<dbReference type="GO" id="GO:0005524">
    <property type="term" value="F:ATP binding"/>
    <property type="evidence" value="ECO:0007669"/>
    <property type="project" value="UniProtKB-KW"/>
</dbReference>
<feature type="domain" description="ABC transporter" evidence="9">
    <location>
        <begin position="1"/>
        <end position="237"/>
    </location>
</feature>
<keyword evidence="2" id="KW-1003">Cell membrane</keyword>
<keyword evidence="3" id="KW-0762">Sugar transport</keyword>
<keyword evidence="1" id="KW-0813">Transport</keyword>
<feature type="domain" description="ABC transporter" evidence="9">
    <location>
        <begin position="236"/>
        <end position="492"/>
    </location>
</feature>
<dbReference type="InterPro" id="IPR050107">
    <property type="entry name" value="ABC_carbohydrate_import_ATPase"/>
</dbReference>
<keyword evidence="8" id="KW-0472">Membrane</keyword>
<dbReference type="InterPro" id="IPR003439">
    <property type="entry name" value="ABC_transporter-like_ATP-bd"/>
</dbReference>
<dbReference type="Pfam" id="PF00005">
    <property type="entry name" value="ABC_tran"/>
    <property type="match status" value="2"/>
</dbReference>
<reference evidence="10 11" key="1">
    <citation type="submission" date="2019-10" db="EMBL/GenBank/DDBJ databases">
        <title>Description of Paenibacillus pedi sp. nov.</title>
        <authorList>
            <person name="Carlier A."/>
            <person name="Qi S."/>
        </authorList>
    </citation>
    <scope>NUCLEOTIDE SEQUENCE [LARGE SCALE GENOMIC DNA]</scope>
    <source>
        <strain evidence="10 11">LMG 31457</strain>
    </source>
</reference>
<evidence type="ECO:0000259" key="9">
    <source>
        <dbReference type="PROSITE" id="PS50893"/>
    </source>
</evidence>
<proteinExistence type="predicted"/>
<dbReference type="SUPFAM" id="SSF52540">
    <property type="entry name" value="P-loop containing nucleoside triphosphate hydrolases"/>
    <property type="match status" value="2"/>
</dbReference>
<dbReference type="EMBL" id="WHNZ01000074">
    <property type="protein sequence ID" value="NOV03951.1"/>
    <property type="molecule type" value="Genomic_DNA"/>
</dbReference>
<dbReference type="PANTHER" id="PTHR43790">
    <property type="entry name" value="CARBOHYDRATE TRANSPORT ATP-BINDING PROTEIN MG119-RELATED"/>
    <property type="match status" value="1"/>
</dbReference>
<name>A0ABX1ZVQ5_9BACL</name>
<dbReference type="InterPro" id="IPR017871">
    <property type="entry name" value="ABC_transporter-like_CS"/>
</dbReference>
<organism evidence="10 11">
    <name type="scientific">Paenibacillus planticolens</name>
    <dbReference type="NCBI Taxonomy" id="2654976"/>
    <lineage>
        <taxon>Bacteria</taxon>
        <taxon>Bacillati</taxon>
        <taxon>Bacillota</taxon>
        <taxon>Bacilli</taxon>
        <taxon>Bacillales</taxon>
        <taxon>Paenibacillaceae</taxon>
        <taxon>Paenibacillus</taxon>
    </lineage>
</organism>
<gene>
    <name evidence="10" type="ORF">GC097_28600</name>
</gene>
<dbReference type="InterPro" id="IPR027417">
    <property type="entry name" value="P-loop_NTPase"/>
</dbReference>
<evidence type="ECO:0000313" key="11">
    <source>
        <dbReference type="Proteomes" id="UP000618579"/>
    </source>
</evidence>
<evidence type="ECO:0000313" key="10">
    <source>
        <dbReference type="EMBL" id="NOV03951.1"/>
    </source>
</evidence>
<protein>
    <submittedName>
        <fullName evidence="10">ATP-binding cassette domain-containing protein</fullName>
    </submittedName>
</protein>
<keyword evidence="5" id="KW-0547">Nucleotide-binding</keyword>
<dbReference type="InterPro" id="IPR003593">
    <property type="entry name" value="AAA+_ATPase"/>
</dbReference>
<evidence type="ECO:0000256" key="3">
    <source>
        <dbReference type="ARBA" id="ARBA00022597"/>
    </source>
</evidence>
<evidence type="ECO:0000256" key="2">
    <source>
        <dbReference type="ARBA" id="ARBA00022475"/>
    </source>
</evidence>
<evidence type="ECO:0000256" key="1">
    <source>
        <dbReference type="ARBA" id="ARBA00022448"/>
    </source>
</evidence>
<accession>A0ABX1ZVQ5</accession>
<dbReference type="PROSITE" id="PS50893">
    <property type="entry name" value="ABC_TRANSPORTER_2"/>
    <property type="match status" value="2"/>
</dbReference>